<evidence type="ECO:0000313" key="2">
    <source>
        <dbReference type="EMBL" id="SHM80281.1"/>
    </source>
</evidence>
<evidence type="ECO:0000313" key="3">
    <source>
        <dbReference type="Proteomes" id="UP000184111"/>
    </source>
</evidence>
<dbReference type="RefSeq" id="WP_235002325.1">
    <property type="nucleotide sequence ID" value="NZ_FRBI01000014.1"/>
</dbReference>
<protein>
    <recommendedName>
        <fullName evidence="1">Glyoxalase-like domain-containing protein</fullName>
    </recommendedName>
</protein>
<keyword evidence="3" id="KW-1185">Reference proteome</keyword>
<dbReference type="Pfam" id="PF18029">
    <property type="entry name" value="Glyoxalase_6"/>
    <property type="match status" value="1"/>
</dbReference>
<gene>
    <name evidence="2" type="ORF">SAMN05216499_114131</name>
</gene>
<organism evidence="2 3">
    <name type="scientific">Actinacidiphila paucisporea</name>
    <dbReference type="NCBI Taxonomy" id="310782"/>
    <lineage>
        <taxon>Bacteria</taxon>
        <taxon>Bacillati</taxon>
        <taxon>Actinomycetota</taxon>
        <taxon>Actinomycetes</taxon>
        <taxon>Kitasatosporales</taxon>
        <taxon>Streptomycetaceae</taxon>
        <taxon>Actinacidiphila</taxon>
    </lineage>
</organism>
<dbReference type="Proteomes" id="UP000184111">
    <property type="component" value="Unassembled WGS sequence"/>
</dbReference>
<dbReference type="EMBL" id="FRBI01000014">
    <property type="protein sequence ID" value="SHM80281.1"/>
    <property type="molecule type" value="Genomic_DNA"/>
</dbReference>
<evidence type="ECO:0000259" key="1">
    <source>
        <dbReference type="Pfam" id="PF18029"/>
    </source>
</evidence>
<accession>A0A1M7LQ01</accession>
<proteinExistence type="predicted"/>
<sequence length="68" mass="7500">MRRDPPYVTLGHPAGAQPELLLQKVPERKEGKNRMHLDLRVSALEDELGRMLGLGARRLAGPSTTRAA</sequence>
<reference evidence="2 3" key="1">
    <citation type="submission" date="2016-11" db="EMBL/GenBank/DDBJ databases">
        <authorList>
            <person name="Jaros S."/>
            <person name="Januszkiewicz K."/>
            <person name="Wedrychowicz H."/>
        </authorList>
    </citation>
    <scope>NUCLEOTIDE SEQUENCE [LARGE SCALE GENOMIC DNA]</scope>
    <source>
        <strain evidence="2 3">CGMCC 4.2025</strain>
    </source>
</reference>
<name>A0A1M7LQ01_9ACTN</name>
<dbReference type="Gene3D" id="3.10.180.10">
    <property type="entry name" value="2,3-Dihydroxybiphenyl 1,2-Dioxygenase, domain 1"/>
    <property type="match status" value="1"/>
</dbReference>
<dbReference type="STRING" id="310782.SAMN05216499_114131"/>
<dbReference type="AlphaFoldDB" id="A0A1M7LQ01"/>
<feature type="domain" description="Glyoxalase-like" evidence="1">
    <location>
        <begin position="10"/>
        <end position="62"/>
    </location>
</feature>
<dbReference type="InterPro" id="IPR029068">
    <property type="entry name" value="Glyas_Bleomycin-R_OHBP_Dase"/>
</dbReference>
<dbReference type="InterPro" id="IPR041581">
    <property type="entry name" value="Glyoxalase_6"/>
</dbReference>